<evidence type="ECO:0000256" key="5">
    <source>
        <dbReference type="ARBA" id="ARBA00022833"/>
    </source>
</evidence>
<evidence type="ECO:0000256" key="7">
    <source>
        <dbReference type="ARBA" id="ARBA00048968"/>
    </source>
</evidence>
<dbReference type="Proteomes" id="UP000063434">
    <property type="component" value="Unassembled WGS sequence"/>
</dbReference>
<comment type="catalytic activity">
    <reaction evidence="8">
        <text>S-methyl-5'-thioadenosine + phosphate = 5-(methylsulfanyl)-alpha-D-ribose 1-phosphate + adenine</text>
        <dbReference type="Rhea" id="RHEA:11852"/>
        <dbReference type="ChEBI" id="CHEBI:16708"/>
        <dbReference type="ChEBI" id="CHEBI:17509"/>
        <dbReference type="ChEBI" id="CHEBI:43474"/>
        <dbReference type="ChEBI" id="CHEBI:58533"/>
        <dbReference type="EC" id="2.4.2.28"/>
    </reaction>
    <physiologicalReaction direction="left-to-right" evidence="8">
        <dbReference type="Rhea" id="RHEA:11853"/>
    </physiologicalReaction>
</comment>
<comment type="similarity">
    <text evidence="2">Belongs to the purine nucleoside phosphorylase YfiH/LACC1 family.</text>
</comment>
<dbReference type="InterPro" id="IPR011324">
    <property type="entry name" value="Cytotoxic_necrot_fac-like_cat"/>
</dbReference>
<accession>A0A109KIL6</accession>
<comment type="catalytic activity">
    <reaction evidence="7">
        <text>adenosine + phosphate = alpha-D-ribose 1-phosphate + adenine</text>
        <dbReference type="Rhea" id="RHEA:27642"/>
        <dbReference type="ChEBI" id="CHEBI:16335"/>
        <dbReference type="ChEBI" id="CHEBI:16708"/>
        <dbReference type="ChEBI" id="CHEBI:43474"/>
        <dbReference type="ChEBI" id="CHEBI:57720"/>
        <dbReference type="EC" id="2.4.2.1"/>
    </reaction>
    <physiologicalReaction direction="left-to-right" evidence="7">
        <dbReference type="Rhea" id="RHEA:27643"/>
    </physiologicalReaction>
</comment>
<evidence type="ECO:0000256" key="2">
    <source>
        <dbReference type="ARBA" id="ARBA00007353"/>
    </source>
</evidence>
<dbReference type="PATRIC" id="fig|294.195.peg.6732"/>
<dbReference type="AlphaFoldDB" id="A0A109KIL6"/>
<evidence type="ECO:0000256" key="6">
    <source>
        <dbReference type="ARBA" id="ARBA00047989"/>
    </source>
</evidence>
<keyword evidence="4" id="KW-0479">Metal-binding</keyword>
<comment type="caution">
    <text evidence="9">The sequence shown here is derived from an EMBL/GenBank/DDBJ whole genome shotgun (WGS) entry which is preliminary data.</text>
</comment>
<dbReference type="InterPro" id="IPR038371">
    <property type="entry name" value="Cu_polyphenol_OxRdtase_sf"/>
</dbReference>
<gene>
    <name evidence="9" type="ORF">PFL603g_06338</name>
</gene>
<name>A0A109KIL6_PSEFL</name>
<proteinExistence type="inferred from homology"/>
<evidence type="ECO:0000256" key="1">
    <source>
        <dbReference type="ARBA" id="ARBA00000553"/>
    </source>
</evidence>
<comment type="catalytic activity">
    <reaction evidence="1">
        <text>inosine + phosphate = alpha-D-ribose 1-phosphate + hypoxanthine</text>
        <dbReference type="Rhea" id="RHEA:27646"/>
        <dbReference type="ChEBI" id="CHEBI:17368"/>
        <dbReference type="ChEBI" id="CHEBI:17596"/>
        <dbReference type="ChEBI" id="CHEBI:43474"/>
        <dbReference type="ChEBI" id="CHEBI:57720"/>
        <dbReference type="EC" id="2.4.2.1"/>
    </reaction>
    <physiologicalReaction direction="left-to-right" evidence="1">
        <dbReference type="Rhea" id="RHEA:27647"/>
    </physiologicalReaction>
</comment>
<organism evidence="9 10">
    <name type="scientific">Pseudomonas fluorescens</name>
    <dbReference type="NCBI Taxonomy" id="294"/>
    <lineage>
        <taxon>Bacteria</taxon>
        <taxon>Pseudomonadati</taxon>
        <taxon>Pseudomonadota</taxon>
        <taxon>Gammaproteobacteria</taxon>
        <taxon>Pseudomonadales</taxon>
        <taxon>Pseudomonadaceae</taxon>
        <taxon>Pseudomonas</taxon>
    </lineage>
</organism>
<dbReference type="RefSeq" id="WP_263398750.1">
    <property type="nucleotide sequence ID" value="NZ_LCYC01000064.1"/>
</dbReference>
<reference evidence="9 10" key="1">
    <citation type="submission" date="2015-05" db="EMBL/GenBank/DDBJ databases">
        <title>A genomic and transcriptomic approach to investigate the blue pigment phenotype in Pseudomonas fluorescens.</title>
        <authorList>
            <person name="Andreani N.A."/>
            <person name="Cardazzo B."/>
        </authorList>
    </citation>
    <scope>NUCLEOTIDE SEQUENCE [LARGE SCALE GENOMIC DNA]</scope>
    <source>
        <strain evidence="9 10">Ps_40</strain>
    </source>
</reference>
<keyword evidence="3" id="KW-0808">Transferase</keyword>
<evidence type="ECO:0000256" key="8">
    <source>
        <dbReference type="ARBA" id="ARBA00049893"/>
    </source>
</evidence>
<dbReference type="EMBL" id="LCYC01000064">
    <property type="protein sequence ID" value="KWV69891.1"/>
    <property type="molecule type" value="Genomic_DNA"/>
</dbReference>
<protein>
    <submittedName>
        <fullName evidence="9">Uncharacterized protein</fullName>
    </submittedName>
</protein>
<evidence type="ECO:0000313" key="10">
    <source>
        <dbReference type="Proteomes" id="UP000063434"/>
    </source>
</evidence>
<dbReference type="GO" id="GO:0046872">
    <property type="term" value="F:metal ion binding"/>
    <property type="evidence" value="ECO:0007669"/>
    <property type="project" value="UniProtKB-KW"/>
</dbReference>
<sequence length="86" mass="9325">MTYLSSLLLEIPGVDHGFETSGNLTLPEGTLYCAQAHGTHIVDADQKRRDERPVADALFSRGAQGAIAVITADCLPVRLLRLINHL</sequence>
<dbReference type="GO" id="GO:0017061">
    <property type="term" value="F:S-methyl-5-thioadenosine phosphorylase activity"/>
    <property type="evidence" value="ECO:0007669"/>
    <property type="project" value="UniProtKB-EC"/>
</dbReference>
<dbReference type="Pfam" id="PF02578">
    <property type="entry name" value="Cu-oxidase_4"/>
    <property type="match status" value="1"/>
</dbReference>
<dbReference type="InterPro" id="IPR003730">
    <property type="entry name" value="Cu_polyphenol_OxRdtase"/>
</dbReference>
<evidence type="ECO:0000313" key="9">
    <source>
        <dbReference type="EMBL" id="KWV69891.1"/>
    </source>
</evidence>
<evidence type="ECO:0000256" key="3">
    <source>
        <dbReference type="ARBA" id="ARBA00022679"/>
    </source>
</evidence>
<comment type="catalytic activity">
    <reaction evidence="6">
        <text>adenosine + H2O + H(+) = inosine + NH4(+)</text>
        <dbReference type="Rhea" id="RHEA:24408"/>
        <dbReference type="ChEBI" id="CHEBI:15377"/>
        <dbReference type="ChEBI" id="CHEBI:15378"/>
        <dbReference type="ChEBI" id="CHEBI:16335"/>
        <dbReference type="ChEBI" id="CHEBI:17596"/>
        <dbReference type="ChEBI" id="CHEBI:28938"/>
        <dbReference type="EC" id="3.5.4.4"/>
    </reaction>
    <physiologicalReaction direction="left-to-right" evidence="6">
        <dbReference type="Rhea" id="RHEA:24409"/>
    </physiologicalReaction>
</comment>
<dbReference type="SUPFAM" id="SSF64438">
    <property type="entry name" value="CNF1/YfiH-like putative cysteine hydrolases"/>
    <property type="match status" value="1"/>
</dbReference>
<evidence type="ECO:0000256" key="4">
    <source>
        <dbReference type="ARBA" id="ARBA00022723"/>
    </source>
</evidence>
<keyword evidence="5" id="KW-0862">Zinc</keyword>
<dbReference type="Gene3D" id="3.60.140.10">
    <property type="entry name" value="CNF1/YfiH-like putative cysteine hydrolases"/>
    <property type="match status" value="1"/>
</dbReference>